<sequence length="351" mass="37740">MMVILFLSFPAGSGSYGRAPPDVGGIVLFGFKIPGIYPRGGPPNIAPNPPPGLTLKLPWPQITIGPDHKPTYPVYPDPEEEICETATASVCTTTLSYGIVAKRAAEGAAPTVAPRIPPEEFQKLNKRAVTTTTSTVSFCTQVTGCGASDITSTTSIKSTATTNPRVIIPRDPGSVNDIRTTLQLQLGISRLDLFESRTGQLGTIFFFVPAFTDAQTEDIQGHAQVAAAYVPKGPLTIAYWKVSSEPISGEESPAGDDDWFMDTLNSTKNELQERSILVKRSEIVQSNVPDVMVVLSWPPGISPVPEVEITGSTRRRARALIYTISTMAPSLRTQNLVTCCSTSRCSWGRTP</sequence>
<organism evidence="2 3">
    <name type="scientific">Aspergillus granulosus</name>
    <dbReference type="NCBI Taxonomy" id="176169"/>
    <lineage>
        <taxon>Eukaryota</taxon>
        <taxon>Fungi</taxon>
        <taxon>Dikarya</taxon>
        <taxon>Ascomycota</taxon>
        <taxon>Pezizomycotina</taxon>
        <taxon>Eurotiomycetes</taxon>
        <taxon>Eurotiomycetidae</taxon>
        <taxon>Eurotiales</taxon>
        <taxon>Aspergillaceae</taxon>
        <taxon>Aspergillus</taxon>
        <taxon>Aspergillus subgen. Nidulantes</taxon>
    </lineage>
</organism>
<protein>
    <submittedName>
        <fullName evidence="2">Uncharacterized protein</fullName>
    </submittedName>
</protein>
<name>A0ABR4HAE2_9EURO</name>
<proteinExistence type="predicted"/>
<keyword evidence="1" id="KW-0732">Signal</keyword>
<evidence type="ECO:0000313" key="2">
    <source>
        <dbReference type="EMBL" id="KAL2811737.1"/>
    </source>
</evidence>
<comment type="caution">
    <text evidence="2">The sequence shown here is derived from an EMBL/GenBank/DDBJ whole genome shotgun (WGS) entry which is preliminary data.</text>
</comment>
<evidence type="ECO:0000313" key="3">
    <source>
        <dbReference type="Proteomes" id="UP001610334"/>
    </source>
</evidence>
<keyword evidence="3" id="KW-1185">Reference proteome</keyword>
<dbReference type="EMBL" id="JBFXLT010000054">
    <property type="protein sequence ID" value="KAL2811737.1"/>
    <property type="molecule type" value="Genomic_DNA"/>
</dbReference>
<reference evidence="2 3" key="1">
    <citation type="submission" date="2024-07" db="EMBL/GenBank/DDBJ databases">
        <title>Section-level genome sequencing and comparative genomics of Aspergillus sections Usti and Cavernicolus.</title>
        <authorList>
            <consortium name="Lawrence Berkeley National Laboratory"/>
            <person name="Nybo J.L."/>
            <person name="Vesth T.C."/>
            <person name="Theobald S."/>
            <person name="Frisvad J.C."/>
            <person name="Larsen T.O."/>
            <person name="Kjaerboelling I."/>
            <person name="Rothschild-Mancinelli K."/>
            <person name="Lyhne E.K."/>
            <person name="Kogle M.E."/>
            <person name="Barry K."/>
            <person name="Clum A."/>
            <person name="Na H."/>
            <person name="Ledsgaard L."/>
            <person name="Lin J."/>
            <person name="Lipzen A."/>
            <person name="Kuo A."/>
            <person name="Riley R."/>
            <person name="Mondo S."/>
            <person name="Labutti K."/>
            <person name="Haridas S."/>
            <person name="Pangalinan J."/>
            <person name="Salamov A.A."/>
            <person name="Simmons B.A."/>
            <person name="Magnuson J.K."/>
            <person name="Chen J."/>
            <person name="Drula E."/>
            <person name="Henrissat B."/>
            <person name="Wiebenga A."/>
            <person name="Lubbers R.J."/>
            <person name="Gomes A.C."/>
            <person name="Makela M.R."/>
            <person name="Stajich J."/>
            <person name="Grigoriev I.V."/>
            <person name="Mortensen U.H."/>
            <person name="De Vries R.P."/>
            <person name="Baker S.E."/>
            <person name="Andersen M.R."/>
        </authorList>
    </citation>
    <scope>NUCLEOTIDE SEQUENCE [LARGE SCALE GENOMIC DNA]</scope>
    <source>
        <strain evidence="2 3">CBS 588.65</strain>
    </source>
</reference>
<gene>
    <name evidence="2" type="ORF">BJX63DRAFT_267077</name>
</gene>
<accession>A0ABR4HAE2</accession>
<feature type="chain" id="PRO_5045791826" evidence="1">
    <location>
        <begin position="18"/>
        <end position="351"/>
    </location>
</feature>
<evidence type="ECO:0000256" key="1">
    <source>
        <dbReference type="SAM" id="SignalP"/>
    </source>
</evidence>
<feature type="signal peptide" evidence="1">
    <location>
        <begin position="1"/>
        <end position="17"/>
    </location>
</feature>
<dbReference type="Proteomes" id="UP001610334">
    <property type="component" value="Unassembled WGS sequence"/>
</dbReference>